<dbReference type="AlphaFoldDB" id="T0YRB9"/>
<keyword evidence="2" id="KW-0378">Hydrolase</keyword>
<dbReference type="Pfam" id="PF01425">
    <property type="entry name" value="Amidase"/>
    <property type="match status" value="1"/>
</dbReference>
<sequence length="79" mass="8592">MRAGSLLRRLGIVERVAMHNLARTPFTQLANLTGVPAMSVPLQQTDTGQPVGVQFMGRFGSETLLFALAAEMEHAQPWA</sequence>
<evidence type="ECO:0000259" key="1">
    <source>
        <dbReference type="Pfam" id="PF01425"/>
    </source>
</evidence>
<accession>T0YRB9</accession>
<dbReference type="InterPro" id="IPR023631">
    <property type="entry name" value="Amidase_dom"/>
</dbReference>
<dbReference type="EMBL" id="AUZX01013819">
    <property type="protein sequence ID" value="EQD34377.1"/>
    <property type="molecule type" value="Genomic_DNA"/>
</dbReference>
<reference evidence="2" key="2">
    <citation type="journal article" date="2014" name="ISME J.">
        <title>Microbial stratification in low pH oxic and suboxic macroscopic growths along an acid mine drainage.</title>
        <authorList>
            <person name="Mendez-Garcia C."/>
            <person name="Mesa V."/>
            <person name="Sprenger R.R."/>
            <person name="Richter M."/>
            <person name="Diez M.S."/>
            <person name="Solano J."/>
            <person name="Bargiela R."/>
            <person name="Golyshina O.V."/>
            <person name="Manteca A."/>
            <person name="Ramos J.L."/>
            <person name="Gallego J.R."/>
            <person name="Llorente I."/>
            <person name="Martins Dos Santos V.A."/>
            <person name="Jensen O.N."/>
            <person name="Pelaez A.I."/>
            <person name="Sanchez J."/>
            <person name="Ferrer M."/>
        </authorList>
    </citation>
    <scope>NUCLEOTIDE SEQUENCE</scope>
</reference>
<dbReference type="GO" id="GO:0016787">
    <property type="term" value="F:hydrolase activity"/>
    <property type="evidence" value="ECO:0007669"/>
    <property type="project" value="UniProtKB-KW"/>
</dbReference>
<gene>
    <name evidence="2" type="ORF">B1A_18724</name>
</gene>
<evidence type="ECO:0000313" key="2">
    <source>
        <dbReference type="EMBL" id="EQD34377.1"/>
    </source>
</evidence>
<organism evidence="2">
    <name type="scientific">mine drainage metagenome</name>
    <dbReference type="NCBI Taxonomy" id="410659"/>
    <lineage>
        <taxon>unclassified sequences</taxon>
        <taxon>metagenomes</taxon>
        <taxon>ecological metagenomes</taxon>
    </lineage>
</organism>
<protein>
    <submittedName>
        <fullName evidence="2">6-aminohexanoate-cyclic-dimer hydrolase</fullName>
    </submittedName>
</protein>
<name>T0YRB9_9ZZZZ</name>
<reference evidence="2" key="1">
    <citation type="submission" date="2013-08" db="EMBL/GenBank/DDBJ databases">
        <authorList>
            <person name="Mendez C."/>
            <person name="Richter M."/>
            <person name="Ferrer M."/>
            <person name="Sanchez J."/>
        </authorList>
    </citation>
    <scope>NUCLEOTIDE SEQUENCE</scope>
</reference>
<dbReference type="InterPro" id="IPR036928">
    <property type="entry name" value="AS_sf"/>
</dbReference>
<comment type="caution">
    <text evidence="2">The sequence shown here is derived from an EMBL/GenBank/DDBJ whole genome shotgun (WGS) entry which is preliminary data.</text>
</comment>
<dbReference type="Gene3D" id="3.90.1300.10">
    <property type="entry name" value="Amidase signature (AS) domain"/>
    <property type="match status" value="1"/>
</dbReference>
<dbReference type="SUPFAM" id="SSF75304">
    <property type="entry name" value="Amidase signature (AS) enzymes"/>
    <property type="match status" value="1"/>
</dbReference>
<feature type="domain" description="Amidase" evidence="1">
    <location>
        <begin position="17"/>
        <end position="65"/>
    </location>
</feature>
<proteinExistence type="predicted"/>
<feature type="non-terminal residue" evidence="2">
    <location>
        <position position="79"/>
    </location>
</feature>